<keyword evidence="1" id="KW-0812">Transmembrane</keyword>
<evidence type="ECO:0000313" key="2">
    <source>
        <dbReference type="EMBL" id="SHO44787.1"/>
    </source>
</evidence>
<evidence type="ECO:0000313" key="3">
    <source>
        <dbReference type="Proteomes" id="UP000232412"/>
    </source>
</evidence>
<evidence type="ECO:0000256" key="1">
    <source>
        <dbReference type="SAM" id="Phobius"/>
    </source>
</evidence>
<organism evidence="2 3">
    <name type="scientific">Nitrosotalea sinensis</name>
    <dbReference type="NCBI Taxonomy" id="1499975"/>
    <lineage>
        <taxon>Archaea</taxon>
        <taxon>Nitrososphaerota</taxon>
        <taxon>Nitrososphaeria</taxon>
        <taxon>Nitrosotaleales</taxon>
        <taxon>Nitrosotaleaceae</taxon>
        <taxon>Nitrosotalea</taxon>
    </lineage>
</organism>
<proteinExistence type="predicted"/>
<gene>
    <name evidence="2" type="ORF">NSIN_20438</name>
</gene>
<feature type="transmembrane region" description="Helical" evidence="1">
    <location>
        <begin position="20"/>
        <end position="42"/>
    </location>
</feature>
<dbReference type="AlphaFoldDB" id="A0A2H1EFV9"/>
<feature type="transmembrane region" description="Helical" evidence="1">
    <location>
        <begin position="54"/>
        <end position="76"/>
    </location>
</feature>
<dbReference type="EMBL" id="FRFC01000003">
    <property type="protein sequence ID" value="SHO44787.1"/>
    <property type="molecule type" value="Genomic_DNA"/>
</dbReference>
<dbReference type="InterPro" id="IPR046291">
    <property type="entry name" value="DUF6328"/>
</dbReference>
<keyword evidence="1" id="KW-0472">Membrane</keyword>
<dbReference type="Pfam" id="PF19853">
    <property type="entry name" value="DUF6328"/>
    <property type="match status" value="1"/>
</dbReference>
<feature type="transmembrane region" description="Helical" evidence="1">
    <location>
        <begin position="122"/>
        <end position="141"/>
    </location>
</feature>
<reference evidence="3" key="1">
    <citation type="submission" date="2016-12" db="EMBL/GenBank/DDBJ databases">
        <authorList>
            <person name="Herbold C."/>
        </authorList>
    </citation>
    <scope>NUCLEOTIDE SEQUENCE [LARGE SCALE GENOMIC DNA]</scope>
</reference>
<keyword evidence="3" id="KW-1185">Reference proteome</keyword>
<dbReference type="RefSeq" id="WP_101009453.1">
    <property type="nucleotide sequence ID" value="NZ_FRFC01000003.1"/>
</dbReference>
<feature type="transmembrane region" description="Helical" evidence="1">
    <location>
        <begin position="96"/>
        <end position="116"/>
    </location>
</feature>
<accession>A0A2H1EFV9</accession>
<sequence>MGENKDRRDDKLSPDYGSVLRENAILTTFSAFLFGFLLNIAINPPKNFIFIDKIILLISLFSITISAVLFIMPVIYHHLEYPYLDFDKFKERSHRFTLFGLIPAMITLFLGLQLATRSLVENITISFALGTIPFILIYVFYRLRK</sequence>
<keyword evidence="1" id="KW-1133">Transmembrane helix</keyword>
<dbReference type="Proteomes" id="UP000232412">
    <property type="component" value="Unassembled WGS sequence"/>
</dbReference>
<name>A0A2H1EFV9_9ARCH</name>
<dbReference type="OrthoDB" id="380603at2157"/>
<protein>
    <submittedName>
        <fullName evidence="2">Uncharacterized protein</fullName>
    </submittedName>
</protein>